<reference evidence="2" key="2">
    <citation type="submission" date="2015-01" db="EMBL/GenBank/DDBJ databases">
        <title>Evolutionary Origins and Diversification of the Mycorrhizal Mutualists.</title>
        <authorList>
            <consortium name="DOE Joint Genome Institute"/>
            <consortium name="Mycorrhizal Genomics Consortium"/>
            <person name="Kohler A."/>
            <person name="Kuo A."/>
            <person name="Nagy L.G."/>
            <person name="Floudas D."/>
            <person name="Copeland A."/>
            <person name="Barry K.W."/>
            <person name="Cichocki N."/>
            <person name="Veneault-Fourrey C."/>
            <person name="LaButti K."/>
            <person name="Lindquist E.A."/>
            <person name="Lipzen A."/>
            <person name="Lundell T."/>
            <person name="Morin E."/>
            <person name="Murat C."/>
            <person name="Riley R."/>
            <person name="Ohm R."/>
            <person name="Sun H."/>
            <person name="Tunlid A."/>
            <person name="Henrissat B."/>
            <person name="Grigoriev I.V."/>
            <person name="Hibbett D.S."/>
            <person name="Martin F."/>
        </authorList>
    </citation>
    <scope>NUCLEOTIDE SEQUENCE [LARGE SCALE GENOMIC DNA]</scope>
    <source>
        <strain evidence="2">MUT 4182</strain>
    </source>
</reference>
<reference evidence="1 2" key="1">
    <citation type="submission" date="2014-04" db="EMBL/GenBank/DDBJ databases">
        <authorList>
            <consortium name="DOE Joint Genome Institute"/>
            <person name="Kuo A."/>
            <person name="Girlanda M."/>
            <person name="Perotto S."/>
            <person name="Kohler A."/>
            <person name="Nagy L.G."/>
            <person name="Floudas D."/>
            <person name="Copeland A."/>
            <person name="Barry K.W."/>
            <person name="Cichocki N."/>
            <person name="Veneault-Fourrey C."/>
            <person name="LaButti K."/>
            <person name="Lindquist E.A."/>
            <person name="Lipzen A."/>
            <person name="Lundell T."/>
            <person name="Morin E."/>
            <person name="Murat C."/>
            <person name="Sun H."/>
            <person name="Tunlid A."/>
            <person name="Henrissat B."/>
            <person name="Grigoriev I.V."/>
            <person name="Hibbett D.S."/>
            <person name="Martin F."/>
            <person name="Nordberg H.P."/>
            <person name="Cantor M.N."/>
            <person name="Hua S.X."/>
        </authorList>
    </citation>
    <scope>NUCLEOTIDE SEQUENCE [LARGE SCALE GENOMIC DNA]</scope>
    <source>
        <strain evidence="1 2">MUT 4182</strain>
    </source>
</reference>
<name>A0A0C3LMQ1_9AGAM</name>
<evidence type="ECO:0000313" key="2">
    <source>
        <dbReference type="Proteomes" id="UP000054248"/>
    </source>
</evidence>
<accession>A0A0C3LMQ1</accession>
<evidence type="ECO:0000313" key="1">
    <source>
        <dbReference type="EMBL" id="KIO22632.1"/>
    </source>
</evidence>
<organism evidence="1 2">
    <name type="scientific">Tulasnella calospora MUT 4182</name>
    <dbReference type="NCBI Taxonomy" id="1051891"/>
    <lineage>
        <taxon>Eukaryota</taxon>
        <taxon>Fungi</taxon>
        <taxon>Dikarya</taxon>
        <taxon>Basidiomycota</taxon>
        <taxon>Agaricomycotina</taxon>
        <taxon>Agaricomycetes</taxon>
        <taxon>Cantharellales</taxon>
        <taxon>Tulasnellaceae</taxon>
        <taxon>Tulasnella</taxon>
    </lineage>
</organism>
<sequence>MEGYPSPPKSLNTTNEETALVLGQLWLTDPLPLVAAVFSRNDGKDPQRSIANDSLDMVYDTDGRAGRLVLGVTAVGDETRFGLKRREKNFRGSYETL</sequence>
<dbReference type="Proteomes" id="UP000054248">
    <property type="component" value="Unassembled WGS sequence"/>
</dbReference>
<dbReference type="AlphaFoldDB" id="A0A0C3LMQ1"/>
<dbReference type="HOGENOM" id="CLU_2348219_0_0_1"/>
<keyword evidence="2" id="KW-1185">Reference proteome</keyword>
<proteinExistence type="predicted"/>
<gene>
    <name evidence="1" type="ORF">M407DRAFT_245076</name>
</gene>
<dbReference type="OrthoDB" id="3357029at2759"/>
<dbReference type="EMBL" id="KN823104">
    <property type="protein sequence ID" value="KIO22632.1"/>
    <property type="molecule type" value="Genomic_DNA"/>
</dbReference>
<protein>
    <submittedName>
        <fullName evidence="1">Uncharacterized protein</fullName>
    </submittedName>
</protein>